<evidence type="ECO:0000313" key="11">
    <source>
        <dbReference type="Proteomes" id="UP000613208"/>
    </source>
</evidence>
<comment type="function">
    <text evidence="9">CRISPR (clustered regularly interspaced short palindromic repeat), is an adaptive immune system that provides protection against mobile genetic elements (viruses, transposable elements and conjugative plasmids). CRISPR clusters contain sequences complementary to antecedent mobile elements and target invading nucleic acids. CRISPR clusters are transcribed and processed into CRISPR RNA (crRNA). Functions as a ssRNA-specific endoribonuclease. Involved in the integration of spacer DNA into the CRISPR cassette.</text>
</comment>
<feature type="binding site" evidence="9">
    <location>
        <position position="24"/>
    </location>
    <ligand>
        <name>Mg(2+)</name>
        <dbReference type="ChEBI" id="CHEBI:18420"/>
        <note>catalytic</note>
    </ligand>
</feature>
<dbReference type="GO" id="GO:0046872">
    <property type="term" value="F:metal ion binding"/>
    <property type="evidence" value="ECO:0007669"/>
    <property type="project" value="UniProtKB-UniRule"/>
</dbReference>
<dbReference type="EC" id="3.1.-.-" evidence="9"/>
<keyword evidence="6 9" id="KW-0378">Hydrolase</keyword>
<keyword evidence="5 9" id="KW-0255">Endonuclease</keyword>
<dbReference type="Pfam" id="PF09827">
    <property type="entry name" value="CRISPR_Cas2"/>
    <property type="match status" value="1"/>
</dbReference>
<dbReference type="SUPFAM" id="SSF143430">
    <property type="entry name" value="TTP0101/SSO1404-like"/>
    <property type="match status" value="1"/>
</dbReference>
<evidence type="ECO:0000256" key="4">
    <source>
        <dbReference type="ARBA" id="ARBA00022723"/>
    </source>
</evidence>
<dbReference type="GO" id="GO:0004521">
    <property type="term" value="F:RNA endonuclease activity"/>
    <property type="evidence" value="ECO:0007669"/>
    <property type="project" value="InterPro"/>
</dbReference>
<dbReference type="InterPro" id="IPR021127">
    <property type="entry name" value="CRISPR_associated_Cas2"/>
</dbReference>
<evidence type="ECO:0000256" key="6">
    <source>
        <dbReference type="ARBA" id="ARBA00022801"/>
    </source>
</evidence>
<proteinExistence type="inferred from homology"/>
<dbReference type="PANTHER" id="PTHR34405:SF3">
    <property type="entry name" value="CRISPR-ASSOCIATED ENDORIBONUCLEASE CAS2 3"/>
    <property type="match status" value="1"/>
</dbReference>
<evidence type="ECO:0000256" key="1">
    <source>
        <dbReference type="ARBA" id="ARBA00001946"/>
    </source>
</evidence>
<keyword evidence="3 9" id="KW-0540">Nuclease</keyword>
<dbReference type="HAMAP" id="MF_01471">
    <property type="entry name" value="Cas2"/>
    <property type="match status" value="1"/>
</dbReference>
<organism evidence="10 11">
    <name type="scientific">Anaerostipes butyraticus</name>
    <dbReference type="NCBI Taxonomy" id="645466"/>
    <lineage>
        <taxon>Bacteria</taxon>
        <taxon>Bacillati</taxon>
        <taxon>Bacillota</taxon>
        <taxon>Clostridia</taxon>
        <taxon>Lachnospirales</taxon>
        <taxon>Lachnospiraceae</taxon>
        <taxon>Anaerostipes</taxon>
    </lineage>
</organism>
<comment type="cofactor">
    <cofactor evidence="1 9">
        <name>Mg(2+)</name>
        <dbReference type="ChEBI" id="CHEBI:18420"/>
    </cofactor>
</comment>
<evidence type="ECO:0000313" key="10">
    <source>
        <dbReference type="EMBL" id="GFO85354.1"/>
    </source>
</evidence>
<reference evidence="10" key="1">
    <citation type="submission" date="2020-06" db="EMBL/GenBank/DDBJ databases">
        <title>Characterization of fructooligosaccharide metabolism and fructooligosaccharide-degrading enzymes in human commensal butyrate producers.</title>
        <authorList>
            <person name="Tanno H."/>
            <person name="Fujii T."/>
            <person name="Hirano K."/>
            <person name="Maeno S."/>
            <person name="Tonozuka T."/>
            <person name="Sakamoto M."/>
            <person name="Ohkuma M."/>
            <person name="Tochio T."/>
            <person name="Endo A."/>
        </authorList>
    </citation>
    <scope>NUCLEOTIDE SEQUENCE</scope>
    <source>
        <strain evidence="10">JCM 17466</strain>
    </source>
</reference>
<dbReference type="PANTHER" id="PTHR34405">
    <property type="entry name" value="CRISPR-ASSOCIATED ENDORIBONUCLEASE CAS2"/>
    <property type="match status" value="1"/>
</dbReference>
<evidence type="ECO:0000256" key="7">
    <source>
        <dbReference type="ARBA" id="ARBA00022842"/>
    </source>
</evidence>
<keyword evidence="4 9" id="KW-0479">Metal-binding</keyword>
<dbReference type="GO" id="GO:0016787">
    <property type="term" value="F:hydrolase activity"/>
    <property type="evidence" value="ECO:0007669"/>
    <property type="project" value="UniProtKB-KW"/>
</dbReference>
<keyword evidence="7 9" id="KW-0460">Magnesium</keyword>
<name>A0A916Q6L5_9FIRM</name>
<comment type="similarity">
    <text evidence="2 9">Belongs to the CRISPR-associated endoribonuclease Cas2 protein family.</text>
</comment>
<accession>A0A916Q6L5</accession>
<comment type="caution">
    <text evidence="10">The sequence shown here is derived from an EMBL/GenBank/DDBJ whole genome shotgun (WGS) entry which is preliminary data.</text>
</comment>
<dbReference type="InterPro" id="IPR019199">
    <property type="entry name" value="Virulence_VapD/CRISPR_Cas2"/>
</dbReference>
<dbReference type="AlphaFoldDB" id="A0A916Q6L5"/>
<sequence>MDFFEFEEIEEERNIKYLILIIYDISDNKQRLKLAKYLESYGVRVQKSAFEARLDKKKYKQLLEGLDKILNKEDNVRVYKMKDYEEVRTYGDEVFADDGDYIII</sequence>
<dbReference type="EMBL" id="BLYI01000035">
    <property type="protein sequence ID" value="GFO85354.1"/>
    <property type="molecule type" value="Genomic_DNA"/>
</dbReference>
<dbReference type="Proteomes" id="UP000613208">
    <property type="component" value="Unassembled WGS sequence"/>
</dbReference>
<dbReference type="Gene3D" id="3.30.70.240">
    <property type="match status" value="1"/>
</dbReference>
<gene>
    <name evidence="9" type="primary">cas2</name>
    <name evidence="10" type="ORF">ANBU17_17010</name>
</gene>
<evidence type="ECO:0000256" key="8">
    <source>
        <dbReference type="ARBA" id="ARBA00023118"/>
    </source>
</evidence>
<evidence type="ECO:0000256" key="9">
    <source>
        <dbReference type="HAMAP-Rule" id="MF_01471"/>
    </source>
</evidence>
<keyword evidence="11" id="KW-1185">Reference proteome</keyword>
<evidence type="ECO:0000256" key="5">
    <source>
        <dbReference type="ARBA" id="ARBA00022759"/>
    </source>
</evidence>
<dbReference type="GO" id="GO:0043571">
    <property type="term" value="P:maintenance of CRISPR repeat elements"/>
    <property type="evidence" value="ECO:0007669"/>
    <property type="project" value="UniProtKB-UniRule"/>
</dbReference>
<evidence type="ECO:0000256" key="3">
    <source>
        <dbReference type="ARBA" id="ARBA00022722"/>
    </source>
</evidence>
<evidence type="ECO:0000256" key="2">
    <source>
        <dbReference type="ARBA" id="ARBA00009959"/>
    </source>
</evidence>
<dbReference type="CDD" id="cd09725">
    <property type="entry name" value="Cas2_I_II_III"/>
    <property type="match status" value="1"/>
</dbReference>
<keyword evidence="8 9" id="KW-0051">Antiviral defense</keyword>
<dbReference type="NCBIfam" id="TIGR01573">
    <property type="entry name" value="cas2"/>
    <property type="match status" value="1"/>
</dbReference>
<dbReference type="GO" id="GO:0051607">
    <property type="term" value="P:defense response to virus"/>
    <property type="evidence" value="ECO:0007669"/>
    <property type="project" value="UniProtKB-UniRule"/>
</dbReference>
<dbReference type="RefSeq" id="WP_201311058.1">
    <property type="nucleotide sequence ID" value="NZ_BLYI01000035.1"/>
</dbReference>
<protein>
    <recommendedName>
        <fullName evidence="9">CRISPR-associated endoribonuclease Cas2</fullName>
        <ecNumber evidence="9">3.1.-.-</ecNumber>
    </recommendedName>
</protein>
<comment type="subunit">
    <text evidence="9">Homodimer, forms a heterotetramer with a Cas1 homodimer.</text>
</comment>